<dbReference type="SUPFAM" id="SSF52255">
    <property type="entry name" value="N5-CAIR mutase (phosphoribosylaminoimidazole carboxylase, PurE)"/>
    <property type="match status" value="1"/>
</dbReference>
<organism evidence="2 3">
    <name type="scientific">Lujinxingia litoralis</name>
    <dbReference type="NCBI Taxonomy" id="2211119"/>
    <lineage>
        <taxon>Bacteria</taxon>
        <taxon>Deltaproteobacteria</taxon>
        <taxon>Bradymonadales</taxon>
        <taxon>Lujinxingiaceae</taxon>
        <taxon>Lujinxingia</taxon>
    </lineage>
</organism>
<dbReference type="Pfam" id="PF00731">
    <property type="entry name" value="AIRC"/>
    <property type="match status" value="1"/>
</dbReference>
<dbReference type="EMBL" id="QHKO01000004">
    <property type="protein sequence ID" value="RAL22122.1"/>
    <property type="molecule type" value="Genomic_DNA"/>
</dbReference>
<dbReference type="GO" id="GO:0016787">
    <property type="term" value="F:hydrolase activity"/>
    <property type="evidence" value="ECO:0007669"/>
    <property type="project" value="InterPro"/>
</dbReference>
<dbReference type="InterPro" id="IPR039476">
    <property type="entry name" value="P2CMN_synthase_LarB"/>
</dbReference>
<evidence type="ECO:0000313" key="3">
    <source>
        <dbReference type="Proteomes" id="UP000249169"/>
    </source>
</evidence>
<evidence type="ECO:0000259" key="1">
    <source>
        <dbReference type="SMART" id="SM01001"/>
    </source>
</evidence>
<comment type="caution">
    <text evidence="2">The sequence shown here is derived from an EMBL/GenBank/DDBJ whole genome shotgun (WGS) entry which is preliminary data.</text>
</comment>
<dbReference type="Gene3D" id="3.40.50.1970">
    <property type="match status" value="1"/>
</dbReference>
<protein>
    <submittedName>
        <fullName evidence="2">Nickel pincer cofactor biosynthesis protein LarB</fullName>
    </submittedName>
</protein>
<dbReference type="AlphaFoldDB" id="A0A328C5K8"/>
<dbReference type="RefSeq" id="WP_111729693.1">
    <property type="nucleotide sequence ID" value="NZ_QHKO01000004.1"/>
</dbReference>
<dbReference type="InterPro" id="IPR000031">
    <property type="entry name" value="PurE_dom"/>
</dbReference>
<dbReference type="SMART" id="SM01001">
    <property type="entry name" value="AIRC"/>
    <property type="match status" value="1"/>
</dbReference>
<feature type="domain" description="PurE" evidence="1">
    <location>
        <begin position="118"/>
        <end position="250"/>
    </location>
</feature>
<sequence>MSEVVRELLRAYRDGEVAEDEVVDRLVQHPFEEHLIGRFDHMREARTGIPEAILAEGKDPVAVAAIVERYAREGRQLIATRVTEPVLRALEPQLGGLQHYKVARIVSTLPAQIEEARAEVCVISAGALDRPVAEEVAVTSRLLGNPTREIFDVGVAGLNRLMGELQTIEKSGILVVVAGMDGALPSVIGGLASQPVIAVPTSVGYGASFKGVAALLTMLNACSPGTGVMNIDNGFGAAVLATKINQFGMRRIQSMREQS</sequence>
<proteinExistence type="predicted"/>
<keyword evidence="3" id="KW-1185">Reference proteome</keyword>
<dbReference type="OrthoDB" id="9782511at2"/>
<dbReference type="Proteomes" id="UP000249169">
    <property type="component" value="Unassembled WGS sequence"/>
</dbReference>
<accession>A0A328C5K8</accession>
<dbReference type="PANTHER" id="PTHR43064:SF1">
    <property type="entry name" value="SLL1489 PROTEIN"/>
    <property type="match status" value="1"/>
</dbReference>
<dbReference type="PANTHER" id="PTHR43064">
    <property type="entry name" value="PHOSPHORIBOSYLAMINOIMIDAZOLE CARBOXYLASE-RELATED"/>
    <property type="match status" value="1"/>
</dbReference>
<dbReference type="GO" id="GO:0006189">
    <property type="term" value="P:'de novo' IMP biosynthetic process"/>
    <property type="evidence" value="ECO:0007669"/>
    <property type="project" value="InterPro"/>
</dbReference>
<dbReference type="NCBIfam" id="NF033503">
    <property type="entry name" value="LarB"/>
    <property type="match status" value="1"/>
</dbReference>
<reference evidence="2 3" key="1">
    <citation type="submission" date="2018-05" db="EMBL/GenBank/DDBJ databases">
        <title>Lujinxingia marina gen. nov. sp. nov., a new facultative anaerobic member of the class Deltaproteobacteria, and proposal of Lujinxingaceae fam. nov.</title>
        <authorList>
            <person name="Li C.-M."/>
        </authorList>
    </citation>
    <scope>NUCLEOTIDE SEQUENCE [LARGE SCALE GENOMIC DNA]</scope>
    <source>
        <strain evidence="2 3">B210</strain>
    </source>
</reference>
<gene>
    <name evidence="2" type="primary">larB</name>
    <name evidence="2" type="ORF">DL240_09715</name>
</gene>
<evidence type="ECO:0000313" key="2">
    <source>
        <dbReference type="EMBL" id="RAL22122.1"/>
    </source>
</evidence>
<name>A0A328C5K8_9DELT</name>